<evidence type="ECO:0000313" key="2">
    <source>
        <dbReference type="EMBL" id="KAJ8982328.1"/>
    </source>
</evidence>
<name>A0ABQ9JYA4_9CUCU</name>
<comment type="caution">
    <text evidence="2">The sequence shown here is derived from an EMBL/GenBank/DDBJ whole genome shotgun (WGS) entry which is preliminary data.</text>
</comment>
<gene>
    <name evidence="2" type="ORF">NQ317_006674</name>
</gene>
<evidence type="ECO:0000313" key="3">
    <source>
        <dbReference type="Proteomes" id="UP001162164"/>
    </source>
</evidence>
<keyword evidence="3" id="KW-1185">Reference proteome</keyword>
<proteinExistence type="predicted"/>
<organism evidence="2 3">
    <name type="scientific">Molorchus minor</name>
    <dbReference type="NCBI Taxonomy" id="1323400"/>
    <lineage>
        <taxon>Eukaryota</taxon>
        <taxon>Metazoa</taxon>
        <taxon>Ecdysozoa</taxon>
        <taxon>Arthropoda</taxon>
        <taxon>Hexapoda</taxon>
        <taxon>Insecta</taxon>
        <taxon>Pterygota</taxon>
        <taxon>Neoptera</taxon>
        <taxon>Endopterygota</taxon>
        <taxon>Coleoptera</taxon>
        <taxon>Polyphaga</taxon>
        <taxon>Cucujiformia</taxon>
        <taxon>Chrysomeloidea</taxon>
        <taxon>Cerambycidae</taxon>
        <taxon>Lamiinae</taxon>
        <taxon>Monochamini</taxon>
        <taxon>Molorchus</taxon>
    </lineage>
</organism>
<sequence>MASDLKSNPYESSILEGANKQLLGNQAFLFNENQKLQEDVSRLSTQLDHLRQTTVNPEIYETLRKEKEHLIEINRTLKDKIQNLRLPPVPLDEEELQVQRQEHYKLFKYVEEIEQMLKDMKHNSQRLIIHPPQESVADTIKAHETLRKLRDDDEKYILRDKITDMKQLVTDLEVENTKLKFECEQLSEDVNRYKKDFGEAADDVKAAKKKCRNLEDEKDKLKQIISNLEDDNLKLKKEMIVELNEANRAKRVSIDTELALQHISEAYDNKRAEVKQLREQLDDAEKIIKSFKEQFQLKL</sequence>
<evidence type="ECO:0000256" key="1">
    <source>
        <dbReference type="SAM" id="Coils"/>
    </source>
</evidence>
<feature type="coiled-coil region" evidence="1">
    <location>
        <begin position="169"/>
        <end position="294"/>
    </location>
</feature>
<feature type="coiled-coil region" evidence="1">
    <location>
        <begin position="33"/>
        <end position="80"/>
    </location>
</feature>
<protein>
    <submittedName>
        <fullName evidence="2">Uncharacterized protein</fullName>
    </submittedName>
</protein>
<accession>A0ABQ9JYA4</accession>
<dbReference type="Proteomes" id="UP001162164">
    <property type="component" value="Unassembled WGS sequence"/>
</dbReference>
<reference evidence="2" key="1">
    <citation type="journal article" date="2023" name="Insect Mol. Biol.">
        <title>Genome sequencing provides insights into the evolution of gene families encoding plant cell wall-degrading enzymes in longhorned beetles.</title>
        <authorList>
            <person name="Shin N.R."/>
            <person name="Okamura Y."/>
            <person name="Kirsch R."/>
            <person name="Pauchet Y."/>
        </authorList>
    </citation>
    <scope>NUCLEOTIDE SEQUENCE</scope>
    <source>
        <strain evidence="2">MMC_N1</strain>
    </source>
</reference>
<keyword evidence="1" id="KW-0175">Coiled coil</keyword>
<dbReference type="EMBL" id="JAPWTJ010000133">
    <property type="protein sequence ID" value="KAJ8982328.1"/>
    <property type="molecule type" value="Genomic_DNA"/>
</dbReference>